<sequence>MQTLTGLRRLMVINVLVIYLAAVNIAAYFLMKIDKKRAKNKEWRIEEILFFSFCFMGGFIGIHLGMVHFRHKTKN</sequence>
<evidence type="ECO:0000313" key="3">
    <source>
        <dbReference type="Proteomes" id="UP000000607"/>
    </source>
</evidence>
<feature type="transmembrane region" description="Helical" evidence="1">
    <location>
        <begin position="12"/>
        <end position="30"/>
    </location>
</feature>
<evidence type="ECO:0000256" key="1">
    <source>
        <dbReference type="SAM" id="Phobius"/>
    </source>
</evidence>
<feature type="transmembrane region" description="Helical" evidence="1">
    <location>
        <begin position="50"/>
        <end position="69"/>
    </location>
</feature>
<keyword evidence="1" id="KW-0472">Membrane</keyword>
<name>Q65T09_MANSM</name>
<reference evidence="2 3" key="1">
    <citation type="journal article" date="2004" name="Nat. Biotechnol.">
        <title>The genome sequence of the capnophilic rumen bacterium Mannheimia succiniciproducens.</title>
        <authorList>
            <person name="Hong S.H."/>
            <person name="Kim J.S."/>
            <person name="Lee S.Y."/>
            <person name="In Y.H."/>
            <person name="Choi S.S."/>
            <person name="Rih J.-K."/>
            <person name="Kim C.H."/>
            <person name="Jeong H."/>
            <person name="Hur C.G."/>
            <person name="Kim J.J."/>
        </authorList>
    </citation>
    <scope>NUCLEOTIDE SEQUENCE [LARGE SCALE GENOMIC DNA]</scope>
    <source>
        <strain evidence="3">KCTC 0769BP / MBEL55E</strain>
    </source>
</reference>
<dbReference type="InterPro" id="IPR010718">
    <property type="entry name" value="DUF1294"/>
</dbReference>
<dbReference type="eggNOG" id="COG3326">
    <property type="taxonomic scope" value="Bacteria"/>
</dbReference>
<dbReference type="Proteomes" id="UP000000607">
    <property type="component" value="Chromosome"/>
</dbReference>
<evidence type="ECO:0000313" key="2">
    <source>
        <dbReference type="EMBL" id="AAU37901.1"/>
    </source>
</evidence>
<dbReference type="Pfam" id="PF06961">
    <property type="entry name" value="DUF1294"/>
    <property type="match status" value="1"/>
</dbReference>
<gene>
    <name evidence="2" type="ordered locus">MS1294</name>
</gene>
<dbReference type="AlphaFoldDB" id="Q65T09"/>
<evidence type="ECO:0008006" key="4">
    <source>
        <dbReference type="Google" id="ProtNLM"/>
    </source>
</evidence>
<organism evidence="2 3">
    <name type="scientific">Mannheimia succiniciproducens (strain KCTC 0769BP / MBEL55E)</name>
    <dbReference type="NCBI Taxonomy" id="221988"/>
    <lineage>
        <taxon>Bacteria</taxon>
        <taxon>Pseudomonadati</taxon>
        <taxon>Pseudomonadota</taxon>
        <taxon>Gammaproteobacteria</taxon>
        <taxon>Pasteurellales</taxon>
        <taxon>Pasteurellaceae</taxon>
        <taxon>Basfia</taxon>
    </lineage>
</organism>
<protein>
    <recommendedName>
        <fullName evidence="4">DUF1294 domain-containing protein</fullName>
    </recommendedName>
</protein>
<dbReference type="STRING" id="221988.MS1294"/>
<keyword evidence="3" id="KW-1185">Reference proteome</keyword>
<dbReference type="EMBL" id="AE016827">
    <property type="protein sequence ID" value="AAU37901.1"/>
    <property type="molecule type" value="Genomic_DNA"/>
</dbReference>
<keyword evidence="1" id="KW-1133">Transmembrane helix</keyword>
<accession>Q65T09</accession>
<proteinExistence type="predicted"/>
<keyword evidence="1" id="KW-0812">Transmembrane</keyword>
<dbReference type="HOGENOM" id="CLU_2666780_0_0_6"/>
<dbReference type="KEGG" id="msu:MS1294"/>